<sequence>MNIMERSKILFGIIFLFFLLGCSIPTDFYIQNLSQTKKTVKINYNRKISKLLKDSFYGSFSFNYENNIVQPRFFHVNKNLKHLEKISIDSCSISLEIEPHSTVRIEKTHNYWWTHMIGYIEIDGQPYDIQELRKNSEEVKHDYIYKIK</sequence>
<organism evidence="1 2">
    <name type="scientific">Chryseobacterium rhizosphaerae</name>
    <dbReference type="NCBI Taxonomy" id="395937"/>
    <lineage>
        <taxon>Bacteria</taxon>
        <taxon>Pseudomonadati</taxon>
        <taxon>Bacteroidota</taxon>
        <taxon>Flavobacteriia</taxon>
        <taxon>Flavobacteriales</taxon>
        <taxon>Weeksellaceae</taxon>
        <taxon>Chryseobacterium group</taxon>
        <taxon>Chryseobacterium</taxon>
    </lineage>
</organism>
<evidence type="ECO:0000313" key="1">
    <source>
        <dbReference type="EMBL" id="MDR6525799.1"/>
    </source>
</evidence>
<accession>A0AAE4C2R1</accession>
<dbReference type="PROSITE" id="PS51257">
    <property type="entry name" value="PROKAR_LIPOPROTEIN"/>
    <property type="match status" value="1"/>
</dbReference>
<dbReference type="Proteomes" id="UP001184861">
    <property type="component" value="Unassembled WGS sequence"/>
</dbReference>
<dbReference type="EMBL" id="JAVDQY010000001">
    <property type="protein sequence ID" value="MDR6525799.1"/>
    <property type="molecule type" value="Genomic_DNA"/>
</dbReference>
<reference evidence="1" key="1">
    <citation type="submission" date="2023-07" db="EMBL/GenBank/DDBJ databases">
        <title>Sorghum-associated microbial communities from plants grown in Nebraska, USA.</title>
        <authorList>
            <person name="Schachtman D."/>
        </authorList>
    </citation>
    <scope>NUCLEOTIDE SEQUENCE</scope>
    <source>
        <strain evidence="1">DS2360</strain>
    </source>
</reference>
<proteinExistence type="predicted"/>
<evidence type="ECO:0000313" key="2">
    <source>
        <dbReference type="Proteomes" id="UP001184861"/>
    </source>
</evidence>
<protein>
    <recommendedName>
        <fullName evidence="3">Lipoprotein</fullName>
    </recommendedName>
</protein>
<name>A0AAE4C2R1_9FLAO</name>
<evidence type="ECO:0008006" key="3">
    <source>
        <dbReference type="Google" id="ProtNLM"/>
    </source>
</evidence>
<gene>
    <name evidence="1" type="ORF">J2787_001169</name>
</gene>
<dbReference type="RefSeq" id="WP_309945296.1">
    <property type="nucleotide sequence ID" value="NZ_JAVDQY010000001.1"/>
</dbReference>
<comment type="caution">
    <text evidence="1">The sequence shown here is derived from an EMBL/GenBank/DDBJ whole genome shotgun (WGS) entry which is preliminary data.</text>
</comment>
<dbReference type="AlphaFoldDB" id="A0AAE4C2R1"/>